<organism evidence="4 5">
    <name type="scientific">Novosphingobium organovorum</name>
    <dbReference type="NCBI Taxonomy" id="2930092"/>
    <lineage>
        <taxon>Bacteria</taxon>
        <taxon>Pseudomonadati</taxon>
        <taxon>Pseudomonadota</taxon>
        <taxon>Alphaproteobacteria</taxon>
        <taxon>Sphingomonadales</taxon>
        <taxon>Sphingomonadaceae</taxon>
        <taxon>Novosphingobium</taxon>
    </lineage>
</organism>
<sequence>MNTAHAARFGPSEEGAFVVRAEGLCKRFTGPDGKPFDALGGVSFEVAAGRLTALVGPDGAGKTTLMRLMAGLLHPDGGSLSVLGHDTRREAQAIQNRISYMPQRFGLYEDLSIQENLDLYADLHGVDRAIRAARFARLLEMTDLARFTARPAGQLSGGMKQKLGLACTLVRVPDLLLLDEPSVGVDPLSRRDLWEIIAQMIAEEGLSVVVSTAYMDEAERCDRVHVFNKGEQLAEGTPDELRRRVRGLTYVAPPAKDEPARDLQARLIDAPERVVDAVPSGGEVRFIRRPECALDTLGDLLGASPASARPEELEDAFMLLLREHETRRADEADAARPASGLTMESATHFGAQDPQSVIVVRDLVRTFGDFTAVASTSFDVRRGEIFGLLGPNGAGKTTTFRMLCGLLPASSGHLEVAGVNLRKARAEARKRIGYVAQKFALYANLSVRENLEFFGGAYGLRGRALRARIHAIEAQFELEPAAQSGTLPHGYKQRLAMAAGLIHEPRILFLDEPTSGIDPLARRAFWRTITALSQSGVTIIITTHFMEEAEYCDRIAIQDAGKLLALGTPREVRAKAGDAGRDMNSAFIAIVEQSRREKAEALEQRRAGERAESVA</sequence>
<dbReference type="GO" id="GO:0005524">
    <property type="term" value="F:ATP binding"/>
    <property type="evidence" value="ECO:0007669"/>
    <property type="project" value="UniProtKB-KW"/>
</dbReference>
<dbReference type="PANTHER" id="PTHR43038:SF3">
    <property type="entry name" value="ABC TRANSPORTER G FAMILY MEMBER 20 ISOFORM X1"/>
    <property type="match status" value="1"/>
</dbReference>
<evidence type="ECO:0000256" key="2">
    <source>
        <dbReference type="ARBA" id="ARBA00022840"/>
    </source>
</evidence>
<feature type="domain" description="ABC transporter" evidence="3">
    <location>
        <begin position="19"/>
        <end position="254"/>
    </location>
</feature>
<dbReference type="CDD" id="cd03230">
    <property type="entry name" value="ABC_DR_subfamily_A"/>
    <property type="match status" value="2"/>
</dbReference>
<feature type="domain" description="ABC transporter" evidence="3">
    <location>
        <begin position="358"/>
        <end position="585"/>
    </location>
</feature>
<evidence type="ECO:0000313" key="4">
    <source>
        <dbReference type="EMBL" id="MCJ2181440.1"/>
    </source>
</evidence>
<dbReference type="PROSITE" id="PS50893">
    <property type="entry name" value="ABC_TRANSPORTER_2"/>
    <property type="match status" value="2"/>
</dbReference>
<comment type="caution">
    <text evidence="4">The sequence shown here is derived from an EMBL/GenBank/DDBJ whole genome shotgun (WGS) entry which is preliminary data.</text>
</comment>
<dbReference type="EMBL" id="JALHLF010000003">
    <property type="protein sequence ID" value="MCJ2181440.1"/>
    <property type="molecule type" value="Genomic_DNA"/>
</dbReference>
<dbReference type="InterPro" id="IPR027417">
    <property type="entry name" value="P-loop_NTPase"/>
</dbReference>
<reference evidence="4" key="1">
    <citation type="submission" date="2022-03" db="EMBL/GenBank/DDBJ databases">
        <title>Identification of a novel bacterium isolated from mangrove sediments.</title>
        <authorList>
            <person name="Pan X."/>
        </authorList>
    </citation>
    <scope>NUCLEOTIDE SEQUENCE</scope>
    <source>
        <strain evidence="4">B1949</strain>
    </source>
</reference>
<dbReference type="Pfam" id="PF00005">
    <property type="entry name" value="ABC_tran"/>
    <property type="match status" value="2"/>
</dbReference>
<accession>A0ABT0B990</accession>
<dbReference type="Gene3D" id="3.40.50.300">
    <property type="entry name" value="P-loop containing nucleotide triphosphate hydrolases"/>
    <property type="match status" value="2"/>
</dbReference>
<dbReference type="PANTHER" id="PTHR43038">
    <property type="entry name" value="ATP-BINDING CASSETTE, SUB-FAMILY H, MEMBER 1"/>
    <property type="match status" value="1"/>
</dbReference>
<name>A0ABT0B990_9SPHN</name>
<evidence type="ECO:0000259" key="3">
    <source>
        <dbReference type="PROSITE" id="PS50893"/>
    </source>
</evidence>
<dbReference type="RefSeq" id="WP_244016556.1">
    <property type="nucleotide sequence ID" value="NZ_JALHLF010000003.1"/>
</dbReference>
<gene>
    <name evidence="4" type="ORF">MTR62_01770</name>
</gene>
<proteinExistence type="predicted"/>
<dbReference type="SUPFAM" id="SSF52540">
    <property type="entry name" value="P-loop containing nucleoside triphosphate hydrolases"/>
    <property type="match status" value="2"/>
</dbReference>
<evidence type="ECO:0000313" key="5">
    <source>
        <dbReference type="Proteomes" id="UP001162881"/>
    </source>
</evidence>
<dbReference type="InterPro" id="IPR017871">
    <property type="entry name" value="ABC_transporter-like_CS"/>
</dbReference>
<evidence type="ECO:0000256" key="1">
    <source>
        <dbReference type="ARBA" id="ARBA00022741"/>
    </source>
</evidence>
<protein>
    <submittedName>
        <fullName evidence="4">ATP-binding cassette domain-containing protein</fullName>
    </submittedName>
</protein>
<keyword evidence="1" id="KW-0547">Nucleotide-binding</keyword>
<dbReference type="SMART" id="SM00382">
    <property type="entry name" value="AAA"/>
    <property type="match status" value="2"/>
</dbReference>
<dbReference type="InterPro" id="IPR003439">
    <property type="entry name" value="ABC_transporter-like_ATP-bd"/>
</dbReference>
<dbReference type="PROSITE" id="PS00211">
    <property type="entry name" value="ABC_TRANSPORTER_1"/>
    <property type="match status" value="1"/>
</dbReference>
<keyword evidence="2 4" id="KW-0067">ATP-binding</keyword>
<dbReference type="Proteomes" id="UP001162881">
    <property type="component" value="Unassembled WGS sequence"/>
</dbReference>
<dbReference type="InterPro" id="IPR003593">
    <property type="entry name" value="AAA+_ATPase"/>
</dbReference>
<keyword evidence="5" id="KW-1185">Reference proteome</keyword>